<name>A0A0A9BE20_ARUDO</name>
<reference evidence="1" key="1">
    <citation type="submission" date="2014-09" db="EMBL/GenBank/DDBJ databases">
        <authorList>
            <person name="Magalhaes I.L.F."/>
            <person name="Oliveira U."/>
            <person name="Santos F.R."/>
            <person name="Vidigal T.H.D.A."/>
            <person name="Brescovit A.D."/>
            <person name="Santos A.J."/>
        </authorList>
    </citation>
    <scope>NUCLEOTIDE SEQUENCE</scope>
    <source>
        <tissue evidence="1">Shoot tissue taken approximately 20 cm above the soil surface</tissue>
    </source>
</reference>
<dbReference type="EMBL" id="GBRH01238410">
    <property type="protein sequence ID" value="JAD59485.1"/>
    <property type="molecule type" value="Transcribed_RNA"/>
</dbReference>
<protein>
    <submittedName>
        <fullName evidence="1">Uncharacterized protein</fullName>
    </submittedName>
</protein>
<sequence length="44" mass="5063">MTRSWPASLDRKNVEVYVRGKFKPFLLHSISLSIDRTIGPFGNQ</sequence>
<evidence type="ECO:0000313" key="1">
    <source>
        <dbReference type="EMBL" id="JAD59485.1"/>
    </source>
</evidence>
<accession>A0A0A9BE20</accession>
<organism evidence="1">
    <name type="scientific">Arundo donax</name>
    <name type="common">Giant reed</name>
    <name type="synonym">Donax arundinaceus</name>
    <dbReference type="NCBI Taxonomy" id="35708"/>
    <lineage>
        <taxon>Eukaryota</taxon>
        <taxon>Viridiplantae</taxon>
        <taxon>Streptophyta</taxon>
        <taxon>Embryophyta</taxon>
        <taxon>Tracheophyta</taxon>
        <taxon>Spermatophyta</taxon>
        <taxon>Magnoliopsida</taxon>
        <taxon>Liliopsida</taxon>
        <taxon>Poales</taxon>
        <taxon>Poaceae</taxon>
        <taxon>PACMAD clade</taxon>
        <taxon>Arundinoideae</taxon>
        <taxon>Arundineae</taxon>
        <taxon>Arundo</taxon>
    </lineage>
</organism>
<dbReference type="AlphaFoldDB" id="A0A0A9BE20"/>
<reference evidence="1" key="2">
    <citation type="journal article" date="2015" name="Data Brief">
        <title>Shoot transcriptome of the giant reed, Arundo donax.</title>
        <authorList>
            <person name="Barrero R.A."/>
            <person name="Guerrero F.D."/>
            <person name="Moolhuijzen P."/>
            <person name="Goolsby J.A."/>
            <person name="Tidwell J."/>
            <person name="Bellgard S.E."/>
            <person name="Bellgard M.I."/>
        </authorList>
    </citation>
    <scope>NUCLEOTIDE SEQUENCE</scope>
    <source>
        <tissue evidence="1">Shoot tissue taken approximately 20 cm above the soil surface</tissue>
    </source>
</reference>
<proteinExistence type="predicted"/>